<evidence type="ECO:0000256" key="8">
    <source>
        <dbReference type="ARBA" id="ARBA00052241"/>
    </source>
</evidence>
<dbReference type="Gene3D" id="3.40.50.261">
    <property type="entry name" value="Succinyl-CoA synthetase domains"/>
    <property type="match status" value="1"/>
</dbReference>
<dbReference type="Gene3D" id="3.30.470.20">
    <property type="entry name" value="ATP-grasp fold, B domain"/>
    <property type="match status" value="1"/>
</dbReference>
<dbReference type="RefSeq" id="WP_070403081.1">
    <property type="nucleotide sequence ID" value="NZ_BJVW01000001.1"/>
</dbReference>
<comment type="pathway">
    <text evidence="10">Carbohydrate metabolism; tricarboxylic acid cycle; succinate from succinyl-CoA (ligase route): step 1/1.</text>
</comment>
<keyword evidence="12" id="KW-1185">Reference proteome</keyword>
<evidence type="ECO:0000256" key="10">
    <source>
        <dbReference type="HAMAP-Rule" id="MF_00558"/>
    </source>
</evidence>
<dbReference type="GO" id="GO:0042709">
    <property type="term" value="C:succinate-CoA ligase complex"/>
    <property type="evidence" value="ECO:0007669"/>
    <property type="project" value="UniProtKB-ARBA"/>
</dbReference>
<reference evidence="11 12" key="1">
    <citation type="journal article" date="2016" name="Microb. Cell Fact.">
        <title>Dissection of exopolysaccharide biosynthesis in Kozakia baliensis.</title>
        <authorList>
            <person name="Brandt J.U."/>
            <person name="Jakob F."/>
            <person name="Behr J."/>
            <person name="Geissler A.J."/>
            <person name="Vogel R.F."/>
        </authorList>
    </citation>
    <scope>NUCLEOTIDE SEQUENCE [LARGE SCALE GENOMIC DNA]</scope>
    <source>
        <strain evidence="11 12">DSM 14400</strain>
    </source>
</reference>
<comment type="function">
    <text evidence="10">Succinyl-CoA synthetase functions in the citric acid cycle (TCA), coupling the hydrolysis of succinyl-CoA to the synthesis of either ATP or GTP and thus represents the only step of substrate-level phosphorylation in the TCA. The beta subunit provides nucleotide specificity of the enzyme and binds the substrate succinate, while the binding sites for coenzyme A and phosphate are found in the alpha subunit.</text>
</comment>
<comment type="catalytic activity">
    <reaction evidence="10">
        <text>GTP + succinate + CoA = succinyl-CoA + GDP + phosphate</text>
        <dbReference type="Rhea" id="RHEA:22120"/>
        <dbReference type="ChEBI" id="CHEBI:30031"/>
        <dbReference type="ChEBI" id="CHEBI:37565"/>
        <dbReference type="ChEBI" id="CHEBI:43474"/>
        <dbReference type="ChEBI" id="CHEBI:57287"/>
        <dbReference type="ChEBI" id="CHEBI:57292"/>
        <dbReference type="ChEBI" id="CHEBI:58189"/>
    </reaction>
</comment>
<dbReference type="GO" id="GO:0005524">
    <property type="term" value="F:ATP binding"/>
    <property type="evidence" value="ECO:0007669"/>
    <property type="project" value="UniProtKB-UniRule"/>
</dbReference>
<keyword evidence="6 10" id="KW-0067">ATP-binding</keyword>
<evidence type="ECO:0000256" key="5">
    <source>
        <dbReference type="ARBA" id="ARBA00022741"/>
    </source>
</evidence>
<dbReference type="PANTHER" id="PTHR11815:SF10">
    <property type="entry name" value="SUCCINATE--COA LIGASE [GDP-FORMING] SUBUNIT BETA, MITOCHONDRIAL"/>
    <property type="match status" value="1"/>
</dbReference>
<comment type="similarity">
    <text evidence="1 10">Belongs to the succinate/malate CoA ligase beta subunit family.</text>
</comment>
<sequence length="399" mass="43048">MNIHEYQAKELLRSYGAPIPRGIVVNSPNEAREAAKELGESPFVIKAQIHAGGRGKGHYIGEPACSGVRMVKTPEEAKAAAYEMLDRPLVTKQTGPKGRIVRKLYIEAGSAIAHEYYLSILIDHTERRIVIVASDAGGMSIEDVAQETPERIHKLWIDPALGLADHQSRELAVALRLQAAQINQFADIVRALYTAFTTLDASLIEINPLVTTQNGALLVLDAKMGFDDNGLFRHKNIRELRDPNEEDPREQEAARFGLSYVGMDGTIGCMVNGAGLAMATMDIIHEEGESPANFLDVGGGASREKVGAAFRILLEDPRIEGILVNIFGGIMRCDIIADAVISACREVGLKIPLVIRLAGTNVEEGAAMIEKSGLNLTAATDLGDAARKIVAAVRARRGA</sequence>
<feature type="binding site" evidence="10">
    <location>
        <position position="107"/>
    </location>
    <ligand>
        <name>ATP</name>
        <dbReference type="ChEBI" id="CHEBI:30616"/>
    </ligand>
</feature>
<dbReference type="SUPFAM" id="SSF52210">
    <property type="entry name" value="Succinyl-CoA synthetase domains"/>
    <property type="match status" value="1"/>
</dbReference>
<evidence type="ECO:0000256" key="7">
    <source>
        <dbReference type="ARBA" id="ARBA00022842"/>
    </source>
</evidence>
<dbReference type="GO" id="GO:0006099">
    <property type="term" value="P:tricarboxylic acid cycle"/>
    <property type="evidence" value="ECO:0007669"/>
    <property type="project" value="UniProtKB-UniRule"/>
</dbReference>
<dbReference type="eggNOG" id="COG0045">
    <property type="taxonomic scope" value="Bacteria"/>
</dbReference>
<dbReference type="Pfam" id="PF08442">
    <property type="entry name" value="ATP-grasp_2"/>
    <property type="match status" value="1"/>
</dbReference>
<dbReference type="OrthoDB" id="9802602at2"/>
<dbReference type="NCBIfam" id="TIGR01016">
    <property type="entry name" value="sucCoAbeta"/>
    <property type="match status" value="1"/>
</dbReference>
<name>A0A1D8UV31_9PROT</name>
<evidence type="ECO:0000256" key="3">
    <source>
        <dbReference type="ARBA" id="ARBA00022598"/>
    </source>
</evidence>
<keyword evidence="7 10" id="KW-0460">Magnesium</keyword>
<feature type="binding site" evidence="10">
    <location>
        <position position="207"/>
    </location>
    <ligand>
        <name>Mg(2+)</name>
        <dbReference type="ChEBI" id="CHEBI:18420"/>
    </ligand>
</feature>
<dbReference type="PANTHER" id="PTHR11815">
    <property type="entry name" value="SUCCINYL-COA SYNTHETASE BETA CHAIN"/>
    <property type="match status" value="1"/>
</dbReference>
<dbReference type="PROSITE" id="PS01217">
    <property type="entry name" value="SUCCINYL_COA_LIG_3"/>
    <property type="match status" value="1"/>
</dbReference>
<comment type="catalytic activity">
    <reaction evidence="8">
        <text>(S)-malate + ATP + CoA = (S)-malyl-CoA + ADP + phosphate</text>
        <dbReference type="Rhea" id="RHEA:26193"/>
        <dbReference type="ChEBI" id="CHEBI:15589"/>
        <dbReference type="ChEBI" id="CHEBI:30616"/>
        <dbReference type="ChEBI" id="CHEBI:43474"/>
        <dbReference type="ChEBI" id="CHEBI:57287"/>
        <dbReference type="ChEBI" id="CHEBI:57317"/>
        <dbReference type="ChEBI" id="CHEBI:456216"/>
        <dbReference type="EC" id="6.2.1.9"/>
    </reaction>
</comment>
<organism evidence="11 12">
    <name type="scientific">Kozakia baliensis</name>
    <dbReference type="NCBI Taxonomy" id="153496"/>
    <lineage>
        <taxon>Bacteria</taxon>
        <taxon>Pseudomonadati</taxon>
        <taxon>Pseudomonadota</taxon>
        <taxon>Alphaproteobacteria</taxon>
        <taxon>Acetobacterales</taxon>
        <taxon>Acetobacteraceae</taxon>
        <taxon>Kozakia</taxon>
    </lineage>
</organism>
<dbReference type="PROSITE" id="PS50975">
    <property type="entry name" value="ATP_GRASP"/>
    <property type="match status" value="1"/>
</dbReference>
<dbReference type="FunFam" id="3.30.1490.20:FF:000002">
    <property type="entry name" value="Succinate--CoA ligase [ADP-forming] subunit beta"/>
    <property type="match status" value="1"/>
</dbReference>
<dbReference type="NCBIfam" id="NF001913">
    <property type="entry name" value="PRK00696.1"/>
    <property type="match status" value="1"/>
</dbReference>
<accession>A0A1D8UV31</accession>
<comment type="pathway">
    <text evidence="9">One-carbon metabolism; formaldehyde assimilation via serine pathway.</text>
</comment>
<dbReference type="InterPro" id="IPR005811">
    <property type="entry name" value="SUCC_ACL_C"/>
</dbReference>
<comment type="subunit">
    <text evidence="10">Heterotetramer of two alpha and two beta subunits.</text>
</comment>
<dbReference type="PIRSF" id="PIRSF001554">
    <property type="entry name" value="SucCS_beta"/>
    <property type="match status" value="1"/>
</dbReference>
<feature type="binding site" evidence="10">
    <location>
        <position position="272"/>
    </location>
    <ligand>
        <name>substrate</name>
        <note>ligand shared with subunit alpha</note>
    </ligand>
</feature>
<dbReference type="HAMAP" id="MF_00558">
    <property type="entry name" value="Succ_CoA_beta"/>
    <property type="match status" value="1"/>
</dbReference>
<dbReference type="GO" id="GO:0000287">
    <property type="term" value="F:magnesium ion binding"/>
    <property type="evidence" value="ECO:0007669"/>
    <property type="project" value="UniProtKB-UniRule"/>
</dbReference>
<evidence type="ECO:0000256" key="4">
    <source>
        <dbReference type="ARBA" id="ARBA00022723"/>
    </source>
</evidence>
<evidence type="ECO:0000256" key="6">
    <source>
        <dbReference type="ARBA" id="ARBA00022840"/>
    </source>
</evidence>
<feature type="binding site" evidence="10">
    <location>
        <position position="115"/>
    </location>
    <ligand>
        <name>ATP</name>
        <dbReference type="ChEBI" id="CHEBI:30616"/>
    </ligand>
</feature>
<dbReference type="Gene3D" id="3.30.1490.20">
    <property type="entry name" value="ATP-grasp fold, A domain"/>
    <property type="match status" value="1"/>
</dbReference>
<dbReference type="InterPro" id="IPR017866">
    <property type="entry name" value="Succ-CoA_synthase_bsu_CS"/>
</dbReference>
<dbReference type="GO" id="GO:0004775">
    <property type="term" value="F:succinate-CoA ligase (ADP-forming) activity"/>
    <property type="evidence" value="ECO:0007669"/>
    <property type="project" value="UniProtKB-UniRule"/>
</dbReference>
<feature type="binding site" evidence="10">
    <location>
        <position position="110"/>
    </location>
    <ligand>
        <name>ATP</name>
        <dbReference type="ChEBI" id="CHEBI:30616"/>
    </ligand>
</feature>
<dbReference type="FunFam" id="3.40.50.261:FF:000001">
    <property type="entry name" value="Succinate--CoA ligase [ADP-forming] subunit beta"/>
    <property type="match status" value="1"/>
</dbReference>
<dbReference type="STRING" id="153496.A0U89_10480"/>
<evidence type="ECO:0000256" key="9">
    <source>
        <dbReference type="ARBA" id="ARBA00060690"/>
    </source>
</evidence>
<dbReference type="InterPro" id="IPR016102">
    <property type="entry name" value="Succinyl-CoA_synth-like"/>
</dbReference>
<dbReference type="Pfam" id="PF00549">
    <property type="entry name" value="Ligase_CoA"/>
    <property type="match status" value="1"/>
</dbReference>
<dbReference type="InterPro" id="IPR005809">
    <property type="entry name" value="Succ_CoA_ligase-like_bsu"/>
</dbReference>
<dbReference type="GO" id="GO:0006104">
    <property type="term" value="P:succinyl-CoA metabolic process"/>
    <property type="evidence" value="ECO:0007669"/>
    <property type="project" value="TreeGrafter"/>
</dbReference>
<dbReference type="GO" id="GO:0050074">
    <property type="term" value="F:malate-CoA ligase activity"/>
    <property type="evidence" value="ECO:0007669"/>
    <property type="project" value="UniProtKB-EC"/>
</dbReference>
<keyword evidence="2 10" id="KW-0816">Tricarboxylic acid cycle</keyword>
<feature type="binding site" evidence="10">
    <location>
        <begin position="53"/>
        <end position="55"/>
    </location>
    <ligand>
        <name>ATP</name>
        <dbReference type="ChEBI" id="CHEBI:30616"/>
    </ligand>
</feature>
<dbReference type="InterPro" id="IPR013815">
    <property type="entry name" value="ATP_grasp_subdomain_1"/>
</dbReference>
<feature type="binding site" evidence="10">
    <location>
        <position position="221"/>
    </location>
    <ligand>
        <name>Mg(2+)</name>
        <dbReference type="ChEBI" id="CHEBI:18420"/>
    </ligand>
</feature>
<evidence type="ECO:0000256" key="2">
    <source>
        <dbReference type="ARBA" id="ARBA00022532"/>
    </source>
</evidence>
<dbReference type="InterPro" id="IPR011761">
    <property type="entry name" value="ATP-grasp"/>
</dbReference>
<gene>
    <name evidence="10 11" type="primary">sucC</name>
    <name evidence="11" type="ORF">A0U89_10480</name>
</gene>
<keyword evidence="5 10" id="KW-0547">Nucleotide-binding</keyword>
<proteinExistence type="inferred from homology"/>
<keyword evidence="4 10" id="KW-0479">Metal-binding</keyword>
<feature type="binding site" evidence="10">
    <location>
        <position position="46"/>
    </location>
    <ligand>
        <name>ATP</name>
        <dbReference type="ChEBI" id="CHEBI:30616"/>
    </ligand>
</feature>
<comment type="catalytic activity">
    <reaction evidence="10">
        <text>succinate + ATP + CoA = succinyl-CoA + ADP + phosphate</text>
        <dbReference type="Rhea" id="RHEA:17661"/>
        <dbReference type="ChEBI" id="CHEBI:30031"/>
        <dbReference type="ChEBI" id="CHEBI:30616"/>
        <dbReference type="ChEBI" id="CHEBI:43474"/>
        <dbReference type="ChEBI" id="CHEBI:57287"/>
        <dbReference type="ChEBI" id="CHEBI:57292"/>
        <dbReference type="ChEBI" id="CHEBI:456216"/>
        <dbReference type="EC" id="6.2.1.5"/>
    </reaction>
</comment>
<evidence type="ECO:0000256" key="1">
    <source>
        <dbReference type="ARBA" id="ARBA00009182"/>
    </source>
</evidence>
<evidence type="ECO:0000313" key="12">
    <source>
        <dbReference type="Proteomes" id="UP000179145"/>
    </source>
</evidence>
<dbReference type="AlphaFoldDB" id="A0A1D8UV31"/>
<feature type="binding site" evidence="10">
    <location>
        <begin position="329"/>
        <end position="331"/>
    </location>
    <ligand>
        <name>substrate</name>
        <note>ligand shared with subunit alpha</note>
    </ligand>
</feature>
<dbReference type="EC" id="6.2.1.5" evidence="10"/>
<keyword evidence="3 10" id="KW-0436">Ligase</keyword>
<dbReference type="SUPFAM" id="SSF56059">
    <property type="entry name" value="Glutathione synthetase ATP-binding domain-like"/>
    <property type="match status" value="1"/>
</dbReference>
<comment type="cofactor">
    <cofactor evidence="10">
        <name>Mg(2+)</name>
        <dbReference type="ChEBI" id="CHEBI:18420"/>
    </cofactor>
    <text evidence="10">Binds 1 Mg(2+) ion per subunit.</text>
</comment>
<protein>
    <recommendedName>
        <fullName evidence="10">Succinate--CoA ligase [ADP-forming] subunit beta</fullName>
        <ecNumber evidence="10">6.2.1.5</ecNumber>
    </recommendedName>
    <alternativeName>
        <fullName evidence="10">Succinyl-CoA synthetase subunit beta</fullName>
        <shortName evidence="10">SCS-beta</shortName>
    </alternativeName>
</protein>
<dbReference type="GO" id="GO:0005829">
    <property type="term" value="C:cytosol"/>
    <property type="evidence" value="ECO:0007669"/>
    <property type="project" value="TreeGrafter"/>
</dbReference>
<dbReference type="InterPro" id="IPR013650">
    <property type="entry name" value="ATP-grasp_succ-CoA_synth-type"/>
</dbReference>
<dbReference type="UniPathway" id="UPA00223">
    <property type="reaction ID" value="UER00999"/>
</dbReference>
<dbReference type="KEGG" id="kba:A0U89_10480"/>
<dbReference type="Proteomes" id="UP000179145">
    <property type="component" value="Chromosome"/>
</dbReference>
<dbReference type="FunFam" id="3.30.470.20:FF:000002">
    <property type="entry name" value="Succinate--CoA ligase [ADP-forming] subunit beta"/>
    <property type="match status" value="1"/>
</dbReference>
<dbReference type="EMBL" id="CP014674">
    <property type="protein sequence ID" value="AOX17495.1"/>
    <property type="molecule type" value="Genomic_DNA"/>
</dbReference>
<evidence type="ECO:0000313" key="11">
    <source>
        <dbReference type="EMBL" id="AOX17495.1"/>
    </source>
</evidence>